<comment type="caution">
    <text evidence="7">The sequence shown here is derived from an EMBL/GenBank/DDBJ whole genome shotgun (WGS) entry which is preliminary data.</text>
</comment>
<dbReference type="GO" id="GO:0016791">
    <property type="term" value="F:phosphatase activity"/>
    <property type="evidence" value="ECO:0007669"/>
    <property type="project" value="UniProtKB-ARBA"/>
</dbReference>
<evidence type="ECO:0000256" key="1">
    <source>
        <dbReference type="ARBA" id="ARBA00001946"/>
    </source>
</evidence>
<dbReference type="EMBL" id="FNBW01000012">
    <property type="protein sequence ID" value="SDG21129.1"/>
    <property type="molecule type" value="Genomic_DNA"/>
</dbReference>
<dbReference type="Gene3D" id="3.30.540.10">
    <property type="entry name" value="Fructose-1,6-Bisphosphatase, subunit A, domain 1"/>
    <property type="match status" value="1"/>
</dbReference>
<keyword evidence="3 6" id="KW-0479">Metal-binding</keyword>
<dbReference type="AlphaFoldDB" id="A0A8G2EZD9"/>
<sequence>MSGFTLEAAADFAAELADAARPIIRDYFRTGVVVDIKADDSPVTIADRSVEKALRALIEDRFPDHGIAGEEFGPKNLDAEYVWSLDPIDGTKAFITGRPTFGTLIGLLRRGEPVLGVIDCPILDERWIGGPEVATTLNGGGLMKPVHKPLDKAILTATSPDMFSAVEAPRFAALKEACGLTLFSGDCHNFGLLALGTIDLVVEASLSDYDYLAPAAVVTGAGGLLTDWTGAPVTLGSTSRIVAARDPALHAAAVAILSA</sequence>
<keyword evidence="5 6" id="KW-0460">Magnesium</keyword>
<name>A0A8G2EZD9_9PROT</name>
<dbReference type="SUPFAM" id="SSF56655">
    <property type="entry name" value="Carbohydrate phosphatase"/>
    <property type="match status" value="1"/>
</dbReference>
<keyword evidence="4" id="KW-0378">Hydrolase</keyword>
<dbReference type="GO" id="GO:0046872">
    <property type="term" value="F:metal ion binding"/>
    <property type="evidence" value="ECO:0007669"/>
    <property type="project" value="UniProtKB-KW"/>
</dbReference>
<gene>
    <name evidence="7" type="ORF">SAMN05660686_03687</name>
</gene>
<feature type="binding site" evidence="6">
    <location>
        <position position="89"/>
    </location>
    <ligand>
        <name>Mg(2+)</name>
        <dbReference type="ChEBI" id="CHEBI:18420"/>
        <label>1</label>
        <note>catalytic</note>
    </ligand>
</feature>
<evidence type="ECO:0000313" key="8">
    <source>
        <dbReference type="Proteomes" id="UP000198615"/>
    </source>
</evidence>
<dbReference type="OrthoDB" id="9785695at2"/>
<feature type="binding site" evidence="6">
    <location>
        <position position="210"/>
    </location>
    <ligand>
        <name>Mg(2+)</name>
        <dbReference type="ChEBI" id="CHEBI:18420"/>
        <label>1</label>
        <note>catalytic</note>
    </ligand>
</feature>
<accession>A0A8G2EZD9</accession>
<dbReference type="InterPro" id="IPR051090">
    <property type="entry name" value="Inositol_monoP_superfamily"/>
</dbReference>
<evidence type="ECO:0000256" key="5">
    <source>
        <dbReference type="ARBA" id="ARBA00022842"/>
    </source>
</evidence>
<evidence type="ECO:0000313" key="7">
    <source>
        <dbReference type="EMBL" id="SDG21129.1"/>
    </source>
</evidence>
<organism evidence="7 8">
    <name type="scientific">Thalassobaculum litoreum DSM 18839</name>
    <dbReference type="NCBI Taxonomy" id="1123362"/>
    <lineage>
        <taxon>Bacteria</taxon>
        <taxon>Pseudomonadati</taxon>
        <taxon>Pseudomonadota</taxon>
        <taxon>Alphaproteobacteria</taxon>
        <taxon>Rhodospirillales</taxon>
        <taxon>Thalassobaculaceae</taxon>
        <taxon>Thalassobaculum</taxon>
    </lineage>
</organism>
<dbReference type="Proteomes" id="UP000198615">
    <property type="component" value="Unassembled WGS sequence"/>
</dbReference>
<dbReference type="CDD" id="cd01641">
    <property type="entry name" value="Bacterial_IMPase_like_1"/>
    <property type="match status" value="1"/>
</dbReference>
<comment type="similarity">
    <text evidence="2">Belongs to the inositol monophosphatase superfamily.</text>
</comment>
<evidence type="ECO:0000256" key="4">
    <source>
        <dbReference type="ARBA" id="ARBA00022801"/>
    </source>
</evidence>
<dbReference type="RefSeq" id="WP_093152624.1">
    <property type="nucleotide sequence ID" value="NZ_FNBW01000012.1"/>
</dbReference>
<feature type="binding site" evidence="6">
    <location>
        <position position="70"/>
    </location>
    <ligand>
        <name>Mg(2+)</name>
        <dbReference type="ChEBI" id="CHEBI:18420"/>
        <label>1</label>
        <note>catalytic</note>
    </ligand>
</feature>
<reference evidence="7 8" key="1">
    <citation type="submission" date="2016-10" db="EMBL/GenBank/DDBJ databases">
        <authorList>
            <person name="Varghese N."/>
            <person name="Submissions S."/>
        </authorList>
    </citation>
    <scope>NUCLEOTIDE SEQUENCE [LARGE SCALE GENOMIC DNA]</scope>
    <source>
        <strain evidence="7 8">DSM 18839</strain>
    </source>
</reference>
<keyword evidence="8" id="KW-1185">Reference proteome</keyword>
<feature type="binding site" evidence="6">
    <location>
        <position position="86"/>
    </location>
    <ligand>
        <name>Mg(2+)</name>
        <dbReference type="ChEBI" id="CHEBI:18420"/>
        <label>1</label>
        <note>catalytic</note>
    </ligand>
</feature>
<dbReference type="Pfam" id="PF00459">
    <property type="entry name" value="Inositol_P"/>
    <property type="match status" value="1"/>
</dbReference>
<feature type="binding site" evidence="6">
    <location>
        <position position="88"/>
    </location>
    <ligand>
        <name>Mg(2+)</name>
        <dbReference type="ChEBI" id="CHEBI:18420"/>
        <label>1</label>
        <note>catalytic</note>
    </ligand>
</feature>
<dbReference type="InterPro" id="IPR000760">
    <property type="entry name" value="Inositol_monophosphatase-like"/>
</dbReference>
<dbReference type="PRINTS" id="PR00377">
    <property type="entry name" value="IMPHPHTASES"/>
</dbReference>
<dbReference type="GO" id="GO:0000105">
    <property type="term" value="P:L-histidine biosynthetic process"/>
    <property type="evidence" value="ECO:0007669"/>
    <property type="project" value="TreeGrafter"/>
</dbReference>
<proteinExistence type="inferred from homology"/>
<evidence type="ECO:0000256" key="2">
    <source>
        <dbReference type="ARBA" id="ARBA00009759"/>
    </source>
</evidence>
<dbReference type="Gene3D" id="3.40.190.80">
    <property type="match status" value="1"/>
</dbReference>
<dbReference type="InterPro" id="IPR020583">
    <property type="entry name" value="Inositol_monoP_metal-BS"/>
</dbReference>
<comment type="cofactor">
    <cofactor evidence="1 6">
        <name>Mg(2+)</name>
        <dbReference type="ChEBI" id="CHEBI:18420"/>
    </cofactor>
</comment>
<dbReference type="PANTHER" id="PTHR43200:SF6">
    <property type="entry name" value="3'(2'),5'-BISPHOSPHATE NUCLEOTIDASE"/>
    <property type="match status" value="1"/>
</dbReference>
<dbReference type="PROSITE" id="PS00629">
    <property type="entry name" value="IMP_1"/>
    <property type="match status" value="1"/>
</dbReference>
<protein>
    <submittedName>
        <fullName evidence="7">Histidinol-phosphatase, inositol monophosphatase family</fullName>
    </submittedName>
</protein>
<dbReference type="PANTHER" id="PTHR43200">
    <property type="entry name" value="PHOSPHATASE"/>
    <property type="match status" value="1"/>
</dbReference>
<evidence type="ECO:0000256" key="3">
    <source>
        <dbReference type="ARBA" id="ARBA00022723"/>
    </source>
</evidence>
<evidence type="ECO:0000256" key="6">
    <source>
        <dbReference type="PIRSR" id="PIRSR600760-2"/>
    </source>
</evidence>